<keyword evidence="1" id="KW-0812">Transmembrane</keyword>
<reference evidence="2 3" key="1">
    <citation type="journal article" date="2015" name="Nature">
        <title>rRNA introns, odd ribosomes, and small enigmatic genomes across a large radiation of phyla.</title>
        <authorList>
            <person name="Brown C.T."/>
            <person name="Hug L.A."/>
            <person name="Thomas B.C."/>
            <person name="Sharon I."/>
            <person name="Castelle C.J."/>
            <person name="Singh A."/>
            <person name="Wilkins M.J."/>
            <person name="Williams K.H."/>
            <person name="Banfield J.F."/>
        </authorList>
    </citation>
    <scope>NUCLEOTIDE SEQUENCE [LARGE SCALE GENOMIC DNA]</scope>
</reference>
<name>A0A0G0K0Y9_9BACT</name>
<feature type="transmembrane region" description="Helical" evidence="1">
    <location>
        <begin position="21"/>
        <end position="45"/>
    </location>
</feature>
<sequence length="311" mass="35589">MAMSDPQCEAAILEDKFTRRTLLISMAVAAPLGCLTCSTFGLLAYEVDQALSLQELHNALEKVDNELSQYNLRVLNGINFSTDYDNYSFRADEIDTNDLTGARELLIIKRLILQEGKKYPKPSPYGINLTFISVGDHREPHINEENGPYTLGSTLLWTDNQSNFAFETGLLFNPFMRELKGYSMQQNQDYFGPDFIQTFHHEMFHGILGTIKHVMGEEFVNQYISEFMSIEGGNEDIDAVIENMAEFFARFMAEPTLIDQYTDTDMHKLHIIKNLFGQVIPEKYFDDLQSGKARNYDEWSETNANLLTYGN</sequence>
<comment type="caution">
    <text evidence="2">The sequence shown here is derived from an EMBL/GenBank/DDBJ whole genome shotgun (WGS) entry which is preliminary data.</text>
</comment>
<dbReference type="AlphaFoldDB" id="A0A0G0K0Y9"/>
<keyword evidence="1" id="KW-1133">Transmembrane helix</keyword>
<evidence type="ECO:0000256" key="1">
    <source>
        <dbReference type="SAM" id="Phobius"/>
    </source>
</evidence>
<organism evidence="2 3">
    <name type="scientific">candidate division WS6 bacterium GW2011_GWA2_37_6</name>
    <dbReference type="NCBI Taxonomy" id="1619087"/>
    <lineage>
        <taxon>Bacteria</taxon>
        <taxon>Candidatus Dojkabacteria</taxon>
    </lineage>
</organism>
<evidence type="ECO:0000313" key="3">
    <source>
        <dbReference type="Proteomes" id="UP000034852"/>
    </source>
</evidence>
<evidence type="ECO:0000313" key="2">
    <source>
        <dbReference type="EMBL" id="KKQ34311.1"/>
    </source>
</evidence>
<gene>
    <name evidence="2" type="ORF">US52_C0063G0005</name>
</gene>
<accession>A0A0G0K0Y9</accession>
<proteinExistence type="predicted"/>
<keyword evidence="1" id="KW-0472">Membrane</keyword>
<dbReference type="EMBL" id="LBTH01000063">
    <property type="protein sequence ID" value="KKQ34311.1"/>
    <property type="molecule type" value="Genomic_DNA"/>
</dbReference>
<dbReference type="Proteomes" id="UP000034852">
    <property type="component" value="Unassembled WGS sequence"/>
</dbReference>
<protein>
    <submittedName>
        <fullName evidence="2">Uncharacterized protein</fullName>
    </submittedName>
</protein>